<comment type="pathway">
    <text evidence="2 6">Cofactor biosynthesis; tetrahydrofolate biosynthesis; 2-amino-4-hydroxy-6-hydroxymethyl-7,8-dihydropteridine diphosphate from 7,8-dihydroneopterin triphosphate: step 3/4.</text>
</comment>
<comment type="similarity">
    <text evidence="3 6">Belongs to the DHNA family.</text>
</comment>
<comment type="catalytic activity">
    <reaction evidence="1 6">
        <text>7,8-dihydroneopterin = 6-hydroxymethyl-7,8-dihydropterin + glycolaldehyde</text>
        <dbReference type="Rhea" id="RHEA:10540"/>
        <dbReference type="ChEBI" id="CHEBI:17001"/>
        <dbReference type="ChEBI" id="CHEBI:17071"/>
        <dbReference type="ChEBI" id="CHEBI:44841"/>
        <dbReference type="EC" id="4.1.2.25"/>
    </reaction>
</comment>
<dbReference type="SMART" id="SM00905">
    <property type="entry name" value="FolB"/>
    <property type="match status" value="1"/>
</dbReference>
<accession>A0A1H6J7T6</accession>
<dbReference type="NCBIfam" id="TIGR00526">
    <property type="entry name" value="folB_dom"/>
    <property type="match status" value="1"/>
</dbReference>
<evidence type="ECO:0000256" key="3">
    <source>
        <dbReference type="ARBA" id="ARBA00005708"/>
    </source>
</evidence>
<dbReference type="SUPFAM" id="SSF55620">
    <property type="entry name" value="Tetrahydrobiopterin biosynthesis enzymes-like"/>
    <property type="match status" value="1"/>
</dbReference>
<name>A0A1H6J7T6_MAGFU</name>
<dbReference type="GO" id="GO:0004150">
    <property type="term" value="F:dihydroneopterin aldolase activity"/>
    <property type="evidence" value="ECO:0007669"/>
    <property type="project" value="UniProtKB-UniRule"/>
</dbReference>
<dbReference type="OrthoDB" id="5297888at2"/>
<dbReference type="InterPro" id="IPR006156">
    <property type="entry name" value="Dihydroneopterin_aldolase"/>
</dbReference>
<evidence type="ECO:0000256" key="5">
    <source>
        <dbReference type="ARBA" id="ARBA00023239"/>
    </source>
</evidence>
<evidence type="ECO:0000256" key="2">
    <source>
        <dbReference type="ARBA" id="ARBA00005013"/>
    </source>
</evidence>
<protein>
    <recommendedName>
        <fullName evidence="6">7,8-dihydroneopterin aldolase</fullName>
        <ecNumber evidence="6">4.1.2.25</ecNumber>
    </recommendedName>
</protein>
<dbReference type="InterPro" id="IPR006157">
    <property type="entry name" value="FolB_dom"/>
</dbReference>
<dbReference type="RefSeq" id="WP_074769854.1">
    <property type="nucleotide sequence ID" value="NZ_FNWO01000013.1"/>
</dbReference>
<proteinExistence type="inferred from homology"/>
<dbReference type="InterPro" id="IPR043133">
    <property type="entry name" value="GTP-CH-I_C/QueF"/>
</dbReference>
<evidence type="ECO:0000313" key="10">
    <source>
        <dbReference type="Proteomes" id="UP000182983"/>
    </source>
</evidence>
<dbReference type="GO" id="GO:0046656">
    <property type="term" value="P:folic acid biosynthetic process"/>
    <property type="evidence" value="ECO:0007669"/>
    <property type="project" value="UniProtKB-UniRule"/>
</dbReference>
<keyword evidence="5 6" id="KW-0456">Lyase</keyword>
<organism evidence="9 10">
    <name type="scientific">Magnetospirillum fulvum</name>
    <name type="common">Rhodospirillum fulvum</name>
    <dbReference type="NCBI Taxonomy" id="1082"/>
    <lineage>
        <taxon>Bacteria</taxon>
        <taxon>Pseudomonadati</taxon>
        <taxon>Pseudomonadota</taxon>
        <taxon>Alphaproteobacteria</taxon>
        <taxon>Rhodospirillales</taxon>
        <taxon>Rhodospirillaceae</taxon>
        <taxon>Magnetospirillum</taxon>
    </lineage>
</organism>
<dbReference type="UniPathway" id="UPA00077">
    <property type="reaction ID" value="UER00154"/>
</dbReference>
<dbReference type="Pfam" id="PF02152">
    <property type="entry name" value="FolB"/>
    <property type="match status" value="1"/>
</dbReference>
<evidence type="ECO:0000259" key="8">
    <source>
        <dbReference type="SMART" id="SM00905"/>
    </source>
</evidence>
<evidence type="ECO:0000256" key="4">
    <source>
        <dbReference type="ARBA" id="ARBA00022909"/>
    </source>
</evidence>
<comment type="function">
    <text evidence="6">Catalyzes the conversion of 7,8-dihydroneopterin to 6-hydroxymethyl-7,8-dihydropterin.</text>
</comment>
<keyword evidence="10" id="KW-1185">Reference proteome</keyword>
<gene>
    <name evidence="9" type="ORF">SAMN04244559_02923</name>
</gene>
<reference evidence="10" key="1">
    <citation type="submission" date="2016-10" db="EMBL/GenBank/DDBJ databases">
        <authorList>
            <person name="Varghese N."/>
            <person name="Submissions S."/>
        </authorList>
    </citation>
    <scope>NUCLEOTIDE SEQUENCE [LARGE SCALE GENOMIC DNA]</scope>
    <source>
        <strain evidence="10">DSM 13234</strain>
    </source>
</reference>
<dbReference type="GO" id="GO:0046654">
    <property type="term" value="P:tetrahydrofolate biosynthetic process"/>
    <property type="evidence" value="ECO:0007669"/>
    <property type="project" value="UniProtKB-UniRule"/>
</dbReference>
<dbReference type="GO" id="GO:0005737">
    <property type="term" value="C:cytoplasm"/>
    <property type="evidence" value="ECO:0007669"/>
    <property type="project" value="TreeGrafter"/>
</dbReference>
<dbReference type="Proteomes" id="UP000182983">
    <property type="component" value="Unassembled WGS sequence"/>
</dbReference>
<dbReference type="NCBIfam" id="TIGR00525">
    <property type="entry name" value="folB"/>
    <property type="match status" value="1"/>
</dbReference>
<keyword evidence="4 6" id="KW-0289">Folate biosynthesis</keyword>
<dbReference type="PANTHER" id="PTHR42844">
    <property type="entry name" value="DIHYDRONEOPTERIN ALDOLASE 1-RELATED"/>
    <property type="match status" value="1"/>
</dbReference>
<dbReference type="EC" id="4.1.2.25" evidence="6"/>
<sequence>MTSRPGHPGRGEDRPNVTFQCSPVESHPATSPARCLYRILVRDLMLKCSIGIYEHERLAPQRVRINVDMSVLEQAAGPANDDIANVLSYEDVIEGIRRLLAEGHINLVETLAEKIASLCLEDERVEMARVRVEKPDVYAEAASVGIEIERHRVR</sequence>
<evidence type="ECO:0000256" key="1">
    <source>
        <dbReference type="ARBA" id="ARBA00001353"/>
    </source>
</evidence>
<feature type="domain" description="Dihydroneopterin aldolase/epimerase" evidence="8">
    <location>
        <begin position="39"/>
        <end position="150"/>
    </location>
</feature>
<dbReference type="EMBL" id="FNWO01000013">
    <property type="protein sequence ID" value="SEH55003.1"/>
    <property type="molecule type" value="Genomic_DNA"/>
</dbReference>
<dbReference type="PANTHER" id="PTHR42844:SF1">
    <property type="entry name" value="DIHYDRONEOPTERIN ALDOLASE 1-RELATED"/>
    <property type="match status" value="1"/>
</dbReference>
<dbReference type="Gene3D" id="3.30.1130.10">
    <property type="match status" value="1"/>
</dbReference>
<evidence type="ECO:0000256" key="6">
    <source>
        <dbReference type="RuleBase" id="RU362079"/>
    </source>
</evidence>
<evidence type="ECO:0000313" key="9">
    <source>
        <dbReference type="EMBL" id="SEH55003.1"/>
    </source>
</evidence>
<evidence type="ECO:0000256" key="7">
    <source>
        <dbReference type="SAM" id="MobiDB-lite"/>
    </source>
</evidence>
<dbReference type="AlphaFoldDB" id="A0A1H6J7T6"/>
<feature type="region of interest" description="Disordered" evidence="7">
    <location>
        <begin position="1"/>
        <end position="29"/>
    </location>
</feature>